<accession>A0AAW0L8T9</accession>
<dbReference type="EMBL" id="PKMF04000145">
    <property type="protein sequence ID" value="KAK7847219.1"/>
    <property type="molecule type" value="Genomic_DNA"/>
</dbReference>
<evidence type="ECO:0000313" key="3">
    <source>
        <dbReference type="EMBL" id="KAK7847219.1"/>
    </source>
</evidence>
<dbReference type="Pfam" id="PF08372">
    <property type="entry name" value="PRT_C"/>
    <property type="match status" value="1"/>
</dbReference>
<name>A0AAW0L8T9_QUESU</name>
<evidence type="ECO:0000259" key="2">
    <source>
        <dbReference type="Pfam" id="PF08372"/>
    </source>
</evidence>
<evidence type="ECO:0000256" key="1">
    <source>
        <dbReference type="ARBA" id="ARBA00022737"/>
    </source>
</evidence>
<organism evidence="3 4">
    <name type="scientific">Quercus suber</name>
    <name type="common">Cork oak</name>
    <dbReference type="NCBI Taxonomy" id="58331"/>
    <lineage>
        <taxon>Eukaryota</taxon>
        <taxon>Viridiplantae</taxon>
        <taxon>Streptophyta</taxon>
        <taxon>Embryophyta</taxon>
        <taxon>Tracheophyta</taxon>
        <taxon>Spermatophyta</taxon>
        <taxon>Magnoliopsida</taxon>
        <taxon>eudicotyledons</taxon>
        <taxon>Gunneridae</taxon>
        <taxon>Pentapetalae</taxon>
        <taxon>rosids</taxon>
        <taxon>fabids</taxon>
        <taxon>Fagales</taxon>
        <taxon>Fagaceae</taxon>
        <taxon>Quercus</taxon>
    </lineage>
</organism>
<sequence>MEARRRSKLRLGAATLRAHTVRWVVGFSCDSWPEKETTDGQGQSSKKVQGPYDYLDQEEMFPTMPEPPRHGIERDQDFLLMWMHANTTNEDELDEEFDPLPSRKTGEVLKGRYDRLRIIAVRMQTVLGDLATQGERVTYMTPFHYMIVLPGTHVLMHPRLHVNFPPVPQNFLTRMSGKNW</sequence>
<dbReference type="PANTHER" id="PTHR31425:SF50">
    <property type="entry name" value="FT-INTERACTING PROTEIN 3-RELATED"/>
    <property type="match status" value="1"/>
</dbReference>
<comment type="caution">
    <text evidence="3">The sequence shown here is derived from an EMBL/GenBank/DDBJ whole genome shotgun (WGS) entry which is preliminary data.</text>
</comment>
<dbReference type="AlphaFoldDB" id="A0AAW0L8T9"/>
<evidence type="ECO:0000313" key="4">
    <source>
        <dbReference type="Proteomes" id="UP000237347"/>
    </source>
</evidence>
<keyword evidence="1" id="KW-0677">Repeat</keyword>
<dbReference type="PANTHER" id="PTHR31425">
    <property type="entry name" value="PHOSPHORIBOSYLANTHRANILATE TRANSFERASE ISOFORM 1"/>
    <property type="match status" value="1"/>
</dbReference>
<reference evidence="3 4" key="1">
    <citation type="journal article" date="2018" name="Sci. Data">
        <title>The draft genome sequence of cork oak.</title>
        <authorList>
            <person name="Ramos A.M."/>
            <person name="Usie A."/>
            <person name="Barbosa P."/>
            <person name="Barros P.M."/>
            <person name="Capote T."/>
            <person name="Chaves I."/>
            <person name="Simoes F."/>
            <person name="Abreu I."/>
            <person name="Carrasquinho I."/>
            <person name="Faro C."/>
            <person name="Guimaraes J.B."/>
            <person name="Mendonca D."/>
            <person name="Nobrega F."/>
            <person name="Rodrigues L."/>
            <person name="Saibo N.J.M."/>
            <person name="Varela M.C."/>
            <person name="Egas C."/>
            <person name="Matos J."/>
            <person name="Miguel C.M."/>
            <person name="Oliveira M.M."/>
            <person name="Ricardo C.P."/>
            <person name="Goncalves S."/>
        </authorList>
    </citation>
    <scope>NUCLEOTIDE SEQUENCE [LARGE SCALE GENOMIC DNA]</scope>
    <source>
        <strain evidence="4">cv. HL8</strain>
    </source>
</reference>
<dbReference type="InterPro" id="IPR013583">
    <property type="entry name" value="MCTP_C"/>
</dbReference>
<protein>
    <submittedName>
        <fullName evidence="3">Ft-interacting protein 1</fullName>
    </submittedName>
</protein>
<proteinExistence type="predicted"/>
<gene>
    <name evidence="3" type="primary">FTIP1_0</name>
    <name evidence="3" type="ORF">CFP56_007066</name>
</gene>
<keyword evidence="4" id="KW-1185">Reference proteome</keyword>
<dbReference type="InterPro" id="IPR047259">
    <property type="entry name" value="QUIRKY-like"/>
</dbReference>
<feature type="domain" description="Multiple C2" evidence="2">
    <location>
        <begin position="83"/>
        <end position="137"/>
    </location>
</feature>
<dbReference type="Proteomes" id="UP000237347">
    <property type="component" value="Unassembled WGS sequence"/>
</dbReference>